<organism evidence="6 7">
    <name type="scientific">Bacteroides cellulosilyticus</name>
    <dbReference type="NCBI Taxonomy" id="246787"/>
    <lineage>
        <taxon>Bacteria</taxon>
        <taxon>Pseudomonadati</taxon>
        <taxon>Bacteroidota</taxon>
        <taxon>Bacteroidia</taxon>
        <taxon>Bacteroidales</taxon>
        <taxon>Bacteroidaceae</taxon>
        <taxon>Bacteroides</taxon>
    </lineage>
</organism>
<dbReference type="GO" id="GO:0009007">
    <property type="term" value="F:site-specific DNA-methyltransferase (adenine-specific) activity"/>
    <property type="evidence" value="ECO:0007669"/>
    <property type="project" value="UniProtKB-EC"/>
</dbReference>
<dbReference type="InterPro" id="IPR025931">
    <property type="entry name" value="TaqI_C"/>
</dbReference>
<reference evidence="6 7" key="1">
    <citation type="journal article" date="2019" name="Nat. Med.">
        <title>A library of human gut bacterial isolates paired with longitudinal multiomics data enables mechanistic microbiome research.</title>
        <authorList>
            <person name="Poyet M."/>
            <person name="Groussin M."/>
            <person name="Gibbons S.M."/>
            <person name="Avila-Pacheco J."/>
            <person name="Jiang X."/>
            <person name="Kearney S.M."/>
            <person name="Perrotta A.R."/>
            <person name="Berdy B."/>
            <person name="Zhao S."/>
            <person name="Lieberman T.D."/>
            <person name="Swanson P.K."/>
            <person name="Smith M."/>
            <person name="Roesemann S."/>
            <person name="Alexander J.E."/>
            <person name="Rich S.A."/>
            <person name="Livny J."/>
            <person name="Vlamakis H."/>
            <person name="Clish C."/>
            <person name="Bullock K."/>
            <person name="Deik A."/>
            <person name="Scott J."/>
            <person name="Pierce K.A."/>
            <person name="Xavier R.J."/>
            <person name="Alm E.J."/>
        </authorList>
    </citation>
    <scope>NUCLEOTIDE SEQUENCE [LARGE SCALE GENOMIC DNA]</scope>
    <source>
        <strain evidence="6 7">BIOML-A6</strain>
    </source>
</reference>
<evidence type="ECO:0000256" key="2">
    <source>
        <dbReference type="ARBA" id="ARBA00022603"/>
    </source>
</evidence>
<accession>A0A642PLQ4</accession>
<comment type="caution">
    <text evidence="6">The sequence shown here is derived from an EMBL/GenBank/DDBJ whole genome shotgun (WGS) entry which is preliminary data.</text>
</comment>
<dbReference type="EC" id="2.1.1.72" evidence="1"/>
<proteinExistence type="predicted"/>
<name>A0A642PLQ4_9BACE</name>
<evidence type="ECO:0000256" key="4">
    <source>
        <dbReference type="ARBA" id="ARBA00047942"/>
    </source>
</evidence>
<dbReference type="PANTHER" id="PTHR33841">
    <property type="entry name" value="DNA METHYLTRANSFERASE YEEA-RELATED"/>
    <property type="match status" value="1"/>
</dbReference>
<evidence type="ECO:0000256" key="3">
    <source>
        <dbReference type="ARBA" id="ARBA00022679"/>
    </source>
</evidence>
<dbReference type="InterPro" id="IPR050953">
    <property type="entry name" value="N4_N6_ade-DNA_methylase"/>
</dbReference>
<keyword evidence="2" id="KW-0489">Methyltransferase</keyword>
<evidence type="ECO:0000256" key="1">
    <source>
        <dbReference type="ARBA" id="ARBA00011900"/>
    </source>
</evidence>
<dbReference type="Pfam" id="PF12950">
    <property type="entry name" value="TaqI_C"/>
    <property type="match status" value="1"/>
</dbReference>
<keyword evidence="3" id="KW-0808">Transferase</keyword>
<protein>
    <recommendedName>
        <fullName evidence="1">site-specific DNA-methyltransferase (adenine-specific)</fullName>
        <ecNumber evidence="1">2.1.1.72</ecNumber>
    </recommendedName>
</protein>
<dbReference type="Proteomes" id="UP000448877">
    <property type="component" value="Unassembled WGS sequence"/>
</dbReference>
<gene>
    <name evidence="6" type="ORF">F2Y81_29995</name>
</gene>
<evidence type="ECO:0000259" key="5">
    <source>
        <dbReference type="Pfam" id="PF12950"/>
    </source>
</evidence>
<comment type="catalytic activity">
    <reaction evidence="4">
        <text>a 2'-deoxyadenosine in DNA + S-adenosyl-L-methionine = an N(6)-methyl-2'-deoxyadenosine in DNA + S-adenosyl-L-homocysteine + H(+)</text>
        <dbReference type="Rhea" id="RHEA:15197"/>
        <dbReference type="Rhea" id="RHEA-COMP:12418"/>
        <dbReference type="Rhea" id="RHEA-COMP:12419"/>
        <dbReference type="ChEBI" id="CHEBI:15378"/>
        <dbReference type="ChEBI" id="CHEBI:57856"/>
        <dbReference type="ChEBI" id="CHEBI:59789"/>
        <dbReference type="ChEBI" id="CHEBI:90615"/>
        <dbReference type="ChEBI" id="CHEBI:90616"/>
        <dbReference type="EC" id="2.1.1.72"/>
    </reaction>
</comment>
<feature type="domain" description="TaqI-like C-terminal specificity" evidence="5">
    <location>
        <begin position="77"/>
        <end position="156"/>
    </location>
</feature>
<evidence type="ECO:0000313" key="7">
    <source>
        <dbReference type="Proteomes" id="UP000448877"/>
    </source>
</evidence>
<sequence>MKRYGYDWAGLWLINTHNGLKNKGIKPVDINDYPAIKEWLDNGGIAYSGKMYKGFSQIEKRSDRGDTPYNLRNCAYMEDFSKPKIVWGEISDKSKFAFDFLGEYIPEATSFYMKGECIEYLLSALNSSVSEWLFSKVGTTTGVGTIRWKKYTIEQLIVAKLSTEQLNTHLAAFNDLKVGKMSITDFECFSNKLMYDIYKLTSDEIQYIENQQTV</sequence>
<dbReference type="AlphaFoldDB" id="A0A642PLQ4"/>
<dbReference type="EMBL" id="VVYV01000171">
    <property type="protein sequence ID" value="KAA5409260.1"/>
    <property type="molecule type" value="Genomic_DNA"/>
</dbReference>
<evidence type="ECO:0000313" key="6">
    <source>
        <dbReference type="EMBL" id="KAA5409260.1"/>
    </source>
</evidence>
<dbReference type="PANTHER" id="PTHR33841:SF1">
    <property type="entry name" value="DNA METHYLTRANSFERASE A"/>
    <property type="match status" value="1"/>
</dbReference>
<dbReference type="GO" id="GO:0032259">
    <property type="term" value="P:methylation"/>
    <property type="evidence" value="ECO:0007669"/>
    <property type="project" value="UniProtKB-KW"/>
</dbReference>